<dbReference type="InterPro" id="IPR029058">
    <property type="entry name" value="AB_hydrolase_fold"/>
</dbReference>
<protein>
    <submittedName>
        <fullName evidence="2">Exosortase A-associated hydrolase 1</fullName>
    </submittedName>
</protein>
<keyword evidence="2" id="KW-0378">Hydrolase</keyword>
<evidence type="ECO:0000259" key="1">
    <source>
        <dbReference type="Pfam" id="PF12146"/>
    </source>
</evidence>
<reference evidence="2 3" key="1">
    <citation type="submission" date="2019-03" db="EMBL/GenBank/DDBJ databases">
        <title>Genomic Encyclopedia of Type Strains, Phase IV (KMG-IV): sequencing the most valuable type-strain genomes for metagenomic binning, comparative biology and taxonomic classification.</title>
        <authorList>
            <person name="Goeker M."/>
        </authorList>
    </citation>
    <scope>NUCLEOTIDE SEQUENCE [LARGE SCALE GENOMIC DNA]</scope>
    <source>
        <strain evidence="2 3">DSM 7445</strain>
    </source>
</reference>
<dbReference type="SUPFAM" id="SSF53474">
    <property type="entry name" value="alpha/beta-Hydrolases"/>
    <property type="match status" value="1"/>
</dbReference>
<dbReference type="EMBL" id="SLZQ01000002">
    <property type="protein sequence ID" value="TCS38587.1"/>
    <property type="molecule type" value="Genomic_DNA"/>
</dbReference>
<dbReference type="Pfam" id="PF12146">
    <property type="entry name" value="Hydrolase_4"/>
    <property type="match status" value="1"/>
</dbReference>
<dbReference type="PANTHER" id="PTHR43265:SF1">
    <property type="entry name" value="ESTERASE ESTD"/>
    <property type="match status" value="1"/>
</dbReference>
<dbReference type="GO" id="GO:0052689">
    <property type="term" value="F:carboxylic ester hydrolase activity"/>
    <property type="evidence" value="ECO:0007669"/>
    <property type="project" value="TreeGrafter"/>
</dbReference>
<dbReference type="RefSeq" id="WP_132257652.1">
    <property type="nucleotide sequence ID" value="NZ_SLZQ01000002.1"/>
</dbReference>
<dbReference type="Gene3D" id="3.40.50.1820">
    <property type="entry name" value="alpha/beta hydrolase"/>
    <property type="match status" value="1"/>
</dbReference>
<sequence>MTFDERALAFPCQGEQLYGILSLPEHAATRGVLIIVGGPQYRAGSHRQFALLARHLAAQGIPTMRFDYRGMGDSQGDQRNFEEAEDDIRAAVDHFFDSVPGLQEVVIWGLCDAASAAAFYGHRDARVRGLVLLNPWVRTEHGLAQAFLKRYYFQRVLEAGLWRKILRGDFDFVAACRSFTSLLRTARPRATGDASVANASEESQSPAASLPGRMYDGLRRFEGQVMLILSGDDMTAQEFSELVSSSRKWRQLIKSRKIIRRKLPGANHTFSRQVWRDQVATWTVEWIRAW</sequence>
<evidence type="ECO:0000313" key="2">
    <source>
        <dbReference type="EMBL" id="TCS38587.1"/>
    </source>
</evidence>
<keyword evidence="3" id="KW-1185">Reference proteome</keyword>
<dbReference type="AlphaFoldDB" id="A0A4R3HYX3"/>
<evidence type="ECO:0000313" key="3">
    <source>
        <dbReference type="Proteomes" id="UP000295382"/>
    </source>
</evidence>
<dbReference type="PANTHER" id="PTHR43265">
    <property type="entry name" value="ESTERASE ESTD"/>
    <property type="match status" value="1"/>
</dbReference>
<dbReference type="InterPro" id="IPR053145">
    <property type="entry name" value="AB_hydrolase_Est10"/>
</dbReference>
<feature type="domain" description="Serine aminopeptidase S33" evidence="1">
    <location>
        <begin position="30"/>
        <end position="150"/>
    </location>
</feature>
<comment type="caution">
    <text evidence="2">The sequence shown here is derived from an EMBL/GenBank/DDBJ whole genome shotgun (WGS) entry which is preliminary data.</text>
</comment>
<gene>
    <name evidence="2" type="ORF">EDC30_102326</name>
</gene>
<dbReference type="OrthoDB" id="5379975at2"/>
<proteinExistence type="predicted"/>
<dbReference type="InterPro" id="IPR022742">
    <property type="entry name" value="Hydrolase_4"/>
</dbReference>
<organism evidence="2 3">
    <name type="scientific">Paucimonas lemoignei</name>
    <name type="common">Pseudomonas lemoignei</name>
    <dbReference type="NCBI Taxonomy" id="29443"/>
    <lineage>
        <taxon>Bacteria</taxon>
        <taxon>Pseudomonadati</taxon>
        <taxon>Pseudomonadota</taxon>
        <taxon>Betaproteobacteria</taxon>
        <taxon>Burkholderiales</taxon>
        <taxon>Burkholderiaceae</taxon>
        <taxon>Paucimonas</taxon>
    </lineage>
</organism>
<name>A0A4R3HYX3_PAULE</name>
<dbReference type="NCBIfam" id="TIGR03100">
    <property type="entry name" value="hydr1_PEP"/>
    <property type="match status" value="1"/>
</dbReference>
<accession>A0A4R3HYX3</accession>
<dbReference type="InterPro" id="IPR017531">
    <property type="entry name" value="Hydrolase-1_PEP"/>
</dbReference>
<dbReference type="Proteomes" id="UP000295382">
    <property type="component" value="Unassembled WGS sequence"/>
</dbReference>